<evidence type="ECO:0000313" key="3">
    <source>
        <dbReference type="Proteomes" id="UP001163046"/>
    </source>
</evidence>
<feature type="transmembrane region" description="Helical" evidence="1">
    <location>
        <begin position="25"/>
        <end position="44"/>
    </location>
</feature>
<organism evidence="2 3">
    <name type="scientific">Desmophyllum pertusum</name>
    <dbReference type="NCBI Taxonomy" id="174260"/>
    <lineage>
        <taxon>Eukaryota</taxon>
        <taxon>Metazoa</taxon>
        <taxon>Cnidaria</taxon>
        <taxon>Anthozoa</taxon>
        <taxon>Hexacorallia</taxon>
        <taxon>Scleractinia</taxon>
        <taxon>Caryophylliina</taxon>
        <taxon>Caryophylliidae</taxon>
        <taxon>Desmophyllum</taxon>
    </lineage>
</organism>
<dbReference type="Proteomes" id="UP001163046">
    <property type="component" value="Unassembled WGS sequence"/>
</dbReference>
<keyword evidence="1" id="KW-0812">Transmembrane</keyword>
<keyword evidence="1" id="KW-0472">Membrane</keyword>
<keyword evidence="1" id="KW-1133">Transmembrane helix</keyword>
<evidence type="ECO:0000256" key="1">
    <source>
        <dbReference type="SAM" id="Phobius"/>
    </source>
</evidence>
<accession>A0A9X0D8I7</accession>
<dbReference type="AlphaFoldDB" id="A0A9X0D8I7"/>
<name>A0A9X0D8I7_9CNID</name>
<gene>
    <name evidence="2" type="ORF">OS493_024538</name>
</gene>
<reference evidence="2" key="1">
    <citation type="submission" date="2023-01" db="EMBL/GenBank/DDBJ databases">
        <title>Genome assembly of the deep-sea coral Lophelia pertusa.</title>
        <authorList>
            <person name="Herrera S."/>
            <person name="Cordes E."/>
        </authorList>
    </citation>
    <scope>NUCLEOTIDE SEQUENCE</scope>
    <source>
        <strain evidence="2">USNM1676648</strain>
        <tissue evidence="2">Polyp</tissue>
    </source>
</reference>
<proteinExistence type="predicted"/>
<feature type="transmembrane region" description="Helical" evidence="1">
    <location>
        <begin position="64"/>
        <end position="84"/>
    </location>
</feature>
<comment type="caution">
    <text evidence="2">The sequence shown here is derived from an EMBL/GenBank/DDBJ whole genome shotgun (WGS) entry which is preliminary data.</text>
</comment>
<dbReference type="OrthoDB" id="5977732at2759"/>
<keyword evidence="3" id="KW-1185">Reference proteome</keyword>
<dbReference type="EMBL" id="MU825415">
    <property type="protein sequence ID" value="KAJ7390506.1"/>
    <property type="molecule type" value="Genomic_DNA"/>
</dbReference>
<protein>
    <submittedName>
        <fullName evidence="2">Uncharacterized protein</fullName>
    </submittedName>
</protein>
<evidence type="ECO:0000313" key="2">
    <source>
        <dbReference type="EMBL" id="KAJ7390506.1"/>
    </source>
</evidence>
<sequence>MIAVNAATSAMLLHKRSSSITRTRIIVALLMTAIYAAFLASQVVESEKGSSSWMVSLDSHNLAIYLQMVMGFFAGFAFVIYIPWKELVTFQNHLYLYDPIV</sequence>